<proteinExistence type="inferred from homology"/>
<accession>A0A4P9UPP2</accession>
<evidence type="ECO:0000256" key="3">
    <source>
        <dbReference type="ARBA" id="ARBA00023114"/>
    </source>
</evidence>
<evidence type="ECO:0008006" key="7">
    <source>
        <dbReference type="Google" id="ProtNLM"/>
    </source>
</evidence>
<comment type="similarity">
    <text evidence="1">Belongs to the alphaproteobacteria porin family.</text>
</comment>
<evidence type="ECO:0000313" key="6">
    <source>
        <dbReference type="Proteomes" id="UP000305881"/>
    </source>
</evidence>
<keyword evidence="4" id="KW-0472">Membrane</keyword>
<protein>
    <recommendedName>
        <fullName evidence="7">Porin</fullName>
    </recommendedName>
</protein>
<evidence type="ECO:0000256" key="4">
    <source>
        <dbReference type="ARBA" id="ARBA00023136"/>
    </source>
</evidence>
<keyword evidence="3" id="KW-0406">Ion transport</keyword>
<reference evidence="6" key="1">
    <citation type="journal article" date="2019" name="J. Bacteriol.">
        <title>A Mutagenic Screen Identifies a TonB-Dependent Receptor Required for the Lanthanide Metal Switch in the Type I Methanotroph 'Methylotuvimicrobium buryatense' 5GB1C.</title>
        <authorList>
            <person name="Groom J.D."/>
            <person name="Ford S.M."/>
            <person name="Pesesky M.W."/>
            <person name="Lidstrom M.E."/>
        </authorList>
    </citation>
    <scope>NUCLEOTIDE SEQUENCE [LARGE SCALE GENOMIC DNA]</scope>
    <source>
        <strain evidence="6">5GB1C</strain>
    </source>
</reference>
<sequence>MRHGVLQAKRSGFLARACFFGALTIHALSSEGAEELDPQEEIRQLRQQASEIMKRLEYLEAKLEARQQAPVPSEGPVESADSMSIESATETLATGVVDVAGEKTMQEGDGLLELKALDTVLTVGGRLTLDAFQMWPDTPLRRTYEAPLDRSGKNGQFNSHLRETRLWIKSRTPTRFGMLRALVETDFAGTPGNEILTNSHQIRLRHAYFQLDGLTVGQTWSSFQLNETADVIVDPTIMGFIRQPQIRWSWDGDWLSYDVSVENPETTLTDPWGRQVLPSDDRWPDLVGRIRHQADWGSATMAVMMRDIRQDKTTLSNGLQLDNTDSKLSWSTSGSALIKTWDKDDIRLGYVYGNGLGRYVAANTFSDATINARGEIDLQTSWGAYAAYRHWWSPEWRSTLLYSMAATDNNPGTTGTANKRVGSWQANLFWMPIEEVLFGLEYMRYRRDLENGSQGGFDMIYFRALYNF</sequence>
<dbReference type="Pfam" id="PF02530">
    <property type="entry name" value="Porin_2"/>
    <property type="match status" value="1"/>
</dbReference>
<dbReference type="EMBL" id="CP035467">
    <property type="protein sequence ID" value="QCW81526.1"/>
    <property type="molecule type" value="Genomic_DNA"/>
</dbReference>
<dbReference type="InterPro" id="IPR003684">
    <property type="entry name" value="Porin_alphabac"/>
</dbReference>
<dbReference type="OrthoDB" id="190887at2"/>
<gene>
    <name evidence="5" type="ORF">EQU24_04100</name>
</gene>
<evidence type="ECO:0000313" key="5">
    <source>
        <dbReference type="EMBL" id="QCW81526.1"/>
    </source>
</evidence>
<dbReference type="RefSeq" id="WP_017840717.1">
    <property type="nucleotide sequence ID" value="NZ_CP035467.1"/>
</dbReference>
<evidence type="ECO:0000256" key="1">
    <source>
        <dbReference type="ARBA" id="ARBA00009521"/>
    </source>
</evidence>
<keyword evidence="2" id="KW-0813">Transport</keyword>
<name>A0A4P9UPP2_METBY</name>
<evidence type="ECO:0000256" key="2">
    <source>
        <dbReference type="ARBA" id="ARBA00022448"/>
    </source>
</evidence>
<dbReference type="SUPFAM" id="SSF56935">
    <property type="entry name" value="Porins"/>
    <property type="match status" value="1"/>
</dbReference>
<dbReference type="AlphaFoldDB" id="A0A4P9UPP2"/>
<dbReference type="KEGG" id="mbur:EQU24_04100"/>
<keyword evidence="6" id="KW-1185">Reference proteome</keyword>
<dbReference type="GO" id="GO:0046930">
    <property type="term" value="C:pore complex"/>
    <property type="evidence" value="ECO:0007669"/>
    <property type="project" value="UniProtKB-KW"/>
</dbReference>
<dbReference type="Proteomes" id="UP000305881">
    <property type="component" value="Chromosome"/>
</dbReference>
<organism evidence="5 6">
    <name type="scientific">Methylotuvimicrobium buryatense</name>
    <name type="common">Methylomicrobium buryatense</name>
    <dbReference type="NCBI Taxonomy" id="95641"/>
    <lineage>
        <taxon>Bacteria</taxon>
        <taxon>Pseudomonadati</taxon>
        <taxon>Pseudomonadota</taxon>
        <taxon>Gammaproteobacteria</taxon>
        <taxon>Methylococcales</taxon>
        <taxon>Methylococcaceae</taxon>
        <taxon>Methylotuvimicrobium</taxon>
    </lineage>
</organism>
<dbReference type="STRING" id="675511.GCA_000341735_02187"/>
<dbReference type="GO" id="GO:0015288">
    <property type="term" value="F:porin activity"/>
    <property type="evidence" value="ECO:0007669"/>
    <property type="project" value="UniProtKB-KW"/>
</dbReference>
<keyword evidence="3" id="KW-0812">Transmembrane</keyword>
<keyword evidence="3" id="KW-0626">Porin</keyword>